<evidence type="ECO:0000313" key="12">
    <source>
        <dbReference type="Proteomes" id="UP000003586"/>
    </source>
</evidence>
<reference evidence="11 12" key="1">
    <citation type="submission" date="2013-12" db="EMBL/GenBank/DDBJ databases">
        <authorList>
            <consortium name="DOE Joint Genome Institute"/>
            <person name="Eisen J."/>
            <person name="Huntemann M."/>
            <person name="Han J."/>
            <person name="Chen A."/>
            <person name="Kyrpides N."/>
            <person name="Mavromatis K."/>
            <person name="Markowitz V."/>
            <person name="Palaniappan K."/>
            <person name="Ivanova N."/>
            <person name="Schaumberg A."/>
            <person name="Pati A."/>
            <person name="Liolios K."/>
            <person name="Nordberg H.P."/>
            <person name="Cantor M.N."/>
            <person name="Hua S.X."/>
            <person name="Woyke T."/>
        </authorList>
    </citation>
    <scope>NUCLEOTIDE SEQUENCE [LARGE SCALE GENOMIC DNA]</scope>
    <source>
        <strain evidence="12">DSM 19437</strain>
    </source>
</reference>
<dbReference type="GO" id="GO:0019521">
    <property type="term" value="P:D-gluconate metabolic process"/>
    <property type="evidence" value="ECO:0007669"/>
    <property type="project" value="UniProtKB-KW"/>
</dbReference>
<evidence type="ECO:0000256" key="7">
    <source>
        <dbReference type="ARBA" id="ARBA00022840"/>
    </source>
</evidence>
<dbReference type="KEGG" id="nso:NIASO_18915"/>
<comment type="similarity">
    <text evidence="2 10">Belongs to the gluconokinase GntK/GntV family.</text>
</comment>
<dbReference type="STRING" id="929713.NIASO_18915"/>
<dbReference type="PANTHER" id="PTHR43442:SF3">
    <property type="entry name" value="GLUCONOKINASE-RELATED"/>
    <property type="match status" value="1"/>
</dbReference>
<dbReference type="Pfam" id="PF01202">
    <property type="entry name" value="SKI"/>
    <property type="match status" value="1"/>
</dbReference>
<dbReference type="Proteomes" id="UP000003586">
    <property type="component" value="Chromosome"/>
</dbReference>
<dbReference type="EC" id="2.7.1.12" evidence="3 10"/>
<protein>
    <recommendedName>
        <fullName evidence="3 10">Gluconokinase</fullName>
        <ecNumber evidence="3 10">2.7.1.12</ecNumber>
    </recommendedName>
</protein>
<evidence type="ECO:0000256" key="2">
    <source>
        <dbReference type="ARBA" id="ARBA00008420"/>
    </source>
</evidence>
<dbReference type="GO" id="GO:0005737">
    <property type="term" value="C:cytoplasm"/>
    <property type="evidence" value="ECO:0007669"/>
    <property type="project" value="TreeGrafter"/>
</dbReference>
<comment type="catalytic activity">
    <reaction evidence="9 10">
        <text>D-gluconate + ATP = 6-phospho-D-gluconate + ADP + H(+)</text>
        <dbReference type="Rhea" id="RHEA:19433"/>
        <dbReference type="ChEBI" id="CHEBI:15378"/>
        <dbReference type="ChEBI" id="CHEBI:18391"/>
        <dbReference type="ChEBI" id="CHEBI:30616"/>
        <dbReference type="ChEBI" id="CHEBI:58759"/>
        <dbReference type="ChEBI" id="CHEBI:456216"/>
        <dbReference type="EC" id="2.7.1.12"/>
    </reaction>
</comment>
<dbReference type="HOGENOM" id="CLU_077168_1_0_10"/>
<name>W0F0Y2_9BACT</name>
<dbReference type="GO" id="GO:0046316">
    <property type="term" value="F:gluconokinase activity"/>
    <property type="evidence" value="ECO:0007669"/>
    <property type="project" value="UniProtKB-EC"/>
</dbReference>
<evidence type="ECO:0000256" key="3">
    <source>
        <dbReference type="ARBA" id="ARBA00012054"/>
    </source>
</evidence>
<evidence type="ECO:0000256" key="1">
    <source>
        <dbReference type="ARBA" id="ARBA00004761"/>
    </source>
</evidence>
<evidence type="ECO:0000256" key="5">
    <source>
        <dbReference type="ARBA" id="ARBA00022741"/>
    </source>
</evidence>
<keyword evidence="7 10" id="KW-0067">ATP-binding</keyword>
<dbReference type="eggNOG" id="COG3265">
    <property type="taxonomic scope" value="Bacteria"/>
</dbReference>
<dbReference type="AlphaFoldDB" id="W0F0Y2"/>
<evidence type="ECO:0000256" key="10">
    <source>
        <dbReference type="RuleBase" id="RU363066"/>
    </source>
</evidence>
<dbReference type="InterPro" id="IPR031322">
    <property type="entry name" value="Shikimate/glucono_kinase"/>
</dbReference>
<dbReference type="RefSeq" id="WP_008588164.1">
    <property type="nucleotide sequence ID" value="NZ_CP007035.1"/>
</dbReference>
<evidence type="ECO:0000256" key="8">
    <source>
        <dbReference type="ARBA" id="ARBA00023064"/>
    </source>
</evidence>
<organism evidence="11 12">
    <name type="scientific">Niabella soli DSM 19437</name>
    <dbReference type="NCBI Taxonomy" id="929713"/>
    <lineage>
        <taxon>Bacteria</taxon>
        <taxon>Pseudomonadati</taxon>
        <taxon>Bacteroidota</taxon>
        <taxon>Chitinophagia</taxon>
        <taxon>Chitinophagales</taxon>
        <taxon>Chitinophagaceae</taxon>
        <taxon>Niabella</taxon>
    </lineage>
</organism>
<accession>W0F0Y2</accession>
<keyword evidence="5 10" id="KW-0547">Nucleotide-binding</keyword>
<dbReference type="EMBL" id="CP007035">
    <property type="protein sequence ID" value="AHF16685.1"/>
    <property type="molecule type" value="Genomic_DNA"/>
</dbReference>
<dbReference type="SUPFAM" id="SSF52540">
    <property type="entry name" value="P-loop containing nucleoside triphosphate hydrolases"/>
    <property type="match status" value="1"/>
</dbReference>
<keyword evidence="8" id="KW-0311">Gluconate utilization</keyword>
<keyword evidence="4 10" id="KW-0808">Transferase</keyword>
<sequence>MQGKTIIIMGVSGSGKSTIGQALADVRGYRFMDGDDLHPPANIKKMHAGIPLADEDRWGWLHNIASRASELNAHNITAVIACSALKESYRNVLRQGINDLLFFYLKGSFEQIHKFLESRSMHFMPIDLLKSQFDSLQEPAADERDCITIPVTSPEQELKEMQRSLDLSGF</sequence>
<keyword evidence="12" id="KW-1185">Reference proteome</keyword>
<dbReference type="NCBIfam" id="TIGR01313">
    <property type="entry name" value="therm_gnt_kin"/>
    <property type="match status" value="1"/>
</dbReference>
<dbReference type="InterPro" id="IPR027417">
    <property type="entry name" value="P-loop_NTPase"/>
</dbReference>
<dbReference type="GO" id="GO:0005524">
    <property type="term" value="F:ATP binding"/>
    <property type="evidence" value="ECO:0007669"/>
    <property type="project" value="UniProtKB-KW"/>
</dbReference>
<dbReference type="Gene3D" id="3.40.50.300">
    <property type="entry name" value="P-loop containing nucleotide triphosphate hydrolases"/>
    <property type="match status" value="1"/>
</dbReference>
<dbReference type="FunFam" id="3.40.50.300:FF:000522">
    <property type="entry name" value="Gluconokinase"/>
    <property type="match status" value="1"/>
</dbReference>
<proteinExistence type="inferred from homology"/>
<dbReference type="InterPro" id="IPR006001">
    <property type="entry name" value="Therm_gnt_kin"/>
</dbReference>
<dbReference type="CDD" id="cd02021">
    <property type="entry name" value="GntK"/>
    <property type="match status" value="1"/>
</dbReference>
<dbReference type="OrthoDB" id="9813917at2"/>
<comment type="pathway">
    <text evidence="1">Carbohydrate acid metabolism.</text>
</comment>
<evidence type="ECO:0000256" key="6">
    <source>
        <dbReference type="ARBA" id="ARBA00022777"/>
    </source>
</evidence>
<gene>
    <name evidence="11" type="primary">idnK</name>
    <name evidence="11" type="ORF">NIASO_18915</name>
</gene>
<keyword evidence="6 10" id="KW-0418">Kinase</keyword>
<evidence type="ECO:0000313" key="11">
    <source>
        <dbReference type="EMBL" id="AHF16685.1"/>
    </source>
</evidence>
<dbReference type="PANTHER" id="PTHR43442">
    <property type="entry name" value="GLUCONOKINASE-RELATED"/>
    <property type="match status" value="1"/>
</dbReference>
<evidence type="ECO:0000256" key="4">
    <source>
        <dbReference type="ARBA" id="ARBA00022679"/>
    </source>
</evidence>
<evidence type="ECO:0000256" key="9">
    <source>
        <dbReference type="ARBA" id="ARBA00048090"/>
    </source>
</evidence>